<evidence type="ECO:0000313" key="2">
    <source>
        <dbReference type="EMBL" id="NYE42130.1"/>
    </source>
</evidence>
<dbReference type="RefSeq" id="WP_313672173.1">
    <property type="nucleotide sequence ID" value="NZ_BAAAUE010000012.1"/>
</dbReference>
<evidence type="ECO:0008006" key="4">
    <source>
        <dbReference type="Google" id="ProtNLM"/>
    </source>
</evidence>
<protein>
    <recommendedName>
        <fullName evidence="4">AAA+ ATPase domain-containing protein</fullName>
    </recommendedName>
</protein>
<dbReference type="Pfam" id="PF05621">
    <property type="entry name" value="TniB"/>
    <property type="match status" value="1"/>
</dbReference>
<feature type="region of interest" description="Disordered" evidence="1">
    <location>
        <begin position="263"/>
        <end position="292"/>
    </location>
</feature>
<dbReference type="InterPro" id="IPR027417">
    <property type="entry name" value="P-loop_NTPase"/>
</dbReference>
<organism evidence="2 3">
    <name type="scientific">Streptomyces fulvorobeus</name>
    <dbReference type="NCBI Taxonomy" id="284028"/>
    <lineage>
        <taxon>Bacteria</taxon>
        <taxon>Bacillati</taxon>
        <taxon>Actinomycetota</taxon>
        <taxon>Actinomycetes</taxon>
        <taxon>Kitasatosporales</taxon>
        <taxon>Streptomycetaceae</taxon>
        <taxon>Streptomyces</taxon>
    </lineage>
</organism>
<dbReference type="Proteomes" id="UP000530403">
    <property type="component" value="Unassembled WGS sequence"/>
</dbReference>
<reference evidence="2 3" key="1">
    <citation type="submission" date="2020-07" db="EMBL/GenBank/DDBJ databases">
        <title>Sequencing the genomes of 1000 actinobacteria strains.</title>
        <authorList>
            <person name="Klenk H.-P."/>
        </authorList>
    </citation>
    <scope>NUCLEOTIDE SEQUENCE [LARGE SCALE GENOMIC DNA]</scope>
    <source>
        <strain evidence="2 3">DSM 41455</strain>
    </source>
</reference>
<accession>A0A7Y9KX43</accession>
<name>A0A7Y9KX43_9ACTN</name>
<evidence type="ECO:0000313" key="3">
    <source>
        <dbReference type="Proteomes" id="UP000530403"/>
    </source>
</evidence>
<gene>
    <name evidence="2" type="ORF">HEB29_003141</name>
</gene>
<dbReference type="EMBL" id="JACCCF010000001">
    <property type="protein sequence ID" value="NYE42130.1"/>
    <property type="molecule type" value="Genomic_DNA"/>
</dbReference>
<feature type="region of interest" description="Disordered" evidence="1">
    <location>
        <begin position="389"/>
        <end position="435"/>
    </location>
</feature>
<dbReference type="SUPFAM" id="SSF52540">
    <property type="entry name" value="P-loop containing nucleoside triphosphate hydrolases"/>
    <property type="match status" value="1"/>
</dbReference>
<comment type="caution">
    <text evidence="2">The sequence shown here is derived from an EMBL/GenBank/DDBJ whole genome shotgun (WGS) entry which is preliminary data.</text>
</comment>
<evidence type="ECO:0000256" key="1">
    <source>
        <dbReference type="SAM" id="MobiDB-lite"/>
    </source>
</evidence>
<sequence length="435" mass="48249">MSRAAVRSRLEGNDVVDSQSGLQDGVVPFLRIGPSPNRVTHEGYQQWRRTRGAFVPAPRLTLDQYRAMSARKRGLHDLHRAATHVNLRMQETPMSAQVTALMRARLQNNALKQTPGTRDGLMINGGGYQGKTETACETAAEFEDFWRDLHHQLNPNAIPGTRDLFLPVAYCQTPVKATPKGLCEAILDFYGAPHAKTLRGLIRNVRDSLHAHCTTALLLDDITRLKMHREDDQDTLDLIRDLMSLNVTLVLIGVNIPGSGLLREGQQDPRTGQTVLSPVKRGRSQNDEAATQTERRFDMINLDPFHYDTPDGIAAWVNHLAGTEDQLRLFRAAPGMLTDGTMPEYLFRRTEGIVGLLKRLIEDGCTKAMENGQENLTLDLFQEIPINLGNVPGRDPGSGEVPVLKDEGKGAPPKRRRHGRNTVFDDQGGRPAADA</sequence>
<dbReference type="InterPro" id="IPR008868">
    <property type="entry name" value="TniB"/>
</dbReference>
<proteinExistence type="predicted"/>
<dbReference type="AlphaFoldDB" id="A0A7Y9KX43"/>